<accession>A0A840UJX1</accession>
<gene>
    <name evidence="11" type="ORF">HNR32_000088</name>
</gene>
<comment type="caution">
    <text evidence="11">The sequence shown here is derived from an EMBL/GenBank/DDBJ whole genome shotgun (WGS) entry which is preliminary data.</text>
</comment>
<sequence>MNIEQLQSFAFPVLLVVIFYFLLYRPQKKQQKKRQSMLDAVKVGSRVITIGGIYGEVTAINDDRVRLKIADNVEIDVSRTAVGTNISQEKNGANNAK</sequence>
<organism evidence="11 12">
    <name type="scientific">Pectinatus brassicae</name>
    <dbReference type="NCBI Taxonomy" id="862415"/>
    <lineage>
        <taxon>Bacteria</taxon>
        <taxon>Bacillati</taxon>
        <taxon>Bacillota</taxon>
        <taxon>Negativicutes</taxon>
        <taxon>Selenomonadales</taxon>
        <taxon>Selenomonadaceae</taxon>
        <taxon>Pectinatus</taxon>
    </lineage>
</organism>
<protein>
    <submittedName>
        <fullName evidence="11">Preprotein translocase subunit YajC</fullName>
    </submittedName>
</protein>
<dbReference type="EMBL" id="JACHFH010000001">
    <property type="protein sequence ID" value="MBB5334988.1"/>
    <property type="molecule type" value="Genomic_DNA"/>
</dbReference>
<evidence type="ECO:0000256" key="3">
    <source>
        <dbReference type="ARBA" id="ARBA00022448"/>
    </source>
</evidence>
<dbReference type="GO" id="GO:0015031">
    <property type="term" value="P:protein transport"/>
    <property type="evidence" value="ECO:0007669"/>
    <property type="project" value="UniProtKB-KW"/>
</dbReference>
<evidence type="ECO:0000256" key="2">
    <source>
        <dbReference type="ARBA" id="ARBA00006742"/>
    </source>
</evidence>
<evidence type="ECO:0000313" key="11">
    <source>
        <dbReference type="EMBL" id="MBB5334988.1"/>
    </source>
</evidence>
<dbReference type="PRINTS" id="PR01853">
    <property type="entry name" value="YAJCTRNLCASE"/>
</dbReference>
<evidence type="ECO:0000256" key="1">
    <source>
        <dbReference type="ARBA" id="ARBA00004162"/>
    </source>
</evidence>
<dbReference type="NCBIfam" id="TIGR00739">
    <property type="entry name" value="yajC"/>
    <property type="match status" value="1"/>
</dbReference>
<keyword evidence="3" id="KW-0813">Transport</keyword>
<evidence type="ECO:0000256" key="4">
    <source>
        <dbReference type="ARBA" id="ARBA00022475"/>
    </source>
</evidence>
<evidence type="ECO:0000256" key="5">
    <source>
        <dbReference type="ARBA" id="ARBA00022692"/>
    </source>
</evidence>
<dbReference type="InterPro" id="IPR003849">
    <property type="entry name" value="Preprotein_translocase_YajC"/>
</dbReference>
<keyword evidence="6" id="KW-0653">Protein transport</keyword>
<evidence type="ECO:0000256" key="8">
    <source>
        <dbReference type="ARBA" id="ARBA00023010"/>
    </source>
</evidence>
<evidence type="ECO:0000256" key="9">
    <source>
        <dbReference type="ARBA" id="ARBA00023136"/>
    </source>
</evidence>
<keyword evidence="5 10" id="KW-0812">Transmembrane</keyword>
<comment type="similarity">
    <text evidence="2">Belongs to the YajC family.</text>
</comment>
<reference evidence="11 12" key="1">
    <citation type="submission" date="2020-08" db="EMBL/GenBank/DDBJ databases">
        <title>Genomic Encyclopedia of Type Strains, Phase IV (KMG-IV): sequencing the most valuable type-strain genomes for metagenomic binning, comparative biology and taxonomic classification.</title>
        <authorList>
            <person name="Goeker M."/>
        </authorList>
    </citation>
    <scope>NUCLEOTIDE SEQUENCE [LARGE SCALE GENOMIC DNA]</scope>
    <source>
        <strain evidence="11 12">DSM 24661</strain>
    </source>
</reference>
<evidence type="ECO:0000256" key="6">
    <source>
        <dbReference type="ARBA" id="ARBA00022927"/>
    </source>
</evidence>
<keyword evidence="7 10" id="KW-1133">Transmembrane helix</keyword>
<keyword evidence="12" id="KW-1185">Reference proteome</keyword>
<comment type="subcellular location">
    <subcellularLocation>
        <location evidence="1">Cell membrane</location>
        <topology evidence="1">Single-pass membrane protein</topology>
    </subcellularLocation>
</comment>
<keyword evidence="4" id="KW-1003">Cell membrane</keyword>
<dbReference type="PANTHER" id="PTHR33909">
    <property type="entry name" value="SEC TRANSLOCON ACCESSORY COMPLEX SUBUNIT YAJC"/>
    <property type="match status" value="1"/>
</dbReference>
<dbReference type="RefSeq" id="WP_183858817.1">
    <property type="nucleotide sequence ID" value="NZ_JACHFH010000001.1"/>
</dbReference>
<evidence type="ECO:0000256" key="10">
    <source>
        <dbReference type="SAM" id="Phobius"/>
    </source>
</evidence>
<dbReference type="GO" id="GO:0005886">
    <property type="term" value="C:plasma membrane"/>
    <property type="evidence" value="ECO:0007669"/>
    <property type="project" value="UniProtKB-SubCell"/>
</dbReference>
<dbReference type="AlphaFoldDB" id="A0A840UJX1"/>
<dbReference type="Proteomes" id="UP000559117">
    <property type="component" value="Unassembled WGS sequence"/>
</dbReference>
<keyword evidence="9 10" id="KW-0472">Membrane</keyword>
<keyword evidence="8" id="KW-0811">Translocation</keyword>
<evidence type="ECO:0000313" key="12">
    <source>
        <dbReference type="Proteomes" id="UP000559117"/>
    </source>
</evidence>
<dbReference type="Pfam" id="PF02699">
    <property type="entry name" value="YajC"/>
    <property type="match status" value="1"/>
</dbReference>
<evidence type="ECO:0000256" key="7">
    <source>
        <dbReference type="ARBA" id="ARBA00022989"/>
    </source>
</evidence>
<proteinExistence type="inferred from homology"/>
<name>A0A840UJX1_9FIRM</name>
<dbReference type="SMART" id="SM01323">
    <property type="entry name" value="YajC"/>
    <property type="match status" value="1"/>
</dbReference>
<dbReference type="PANTHER" id="PTHR33909:SF1">
    <property type="entry name" value="SEC TRANSLOCON ACCESSORY COMPLEX SUBUNIT YAJC"/>
    <property type="match status" value="1"/>
</dbReference>
<feature type="transmembrane region" description="Helical" evidence="10">
    <location>
        <begin position="6"/>
        <end position="24"/>
    </location>
</feature>